<dbReference type="EMBL" id="JARBHB010000015">
    <property type="protein sequence ID" value="KAJ8867868.1"/>
    <property type="molecule type" value="Genomic_DNA"/>
</dbReference>
<dbReference type="Proteomes" id="UP001159363">
    <property type="component" value="Chromosome 14"/>
</dbReference>
<name>A0ABQ9G8V9_9NEOP</name>
<evidence type="ECO:0000313" key="1">
    <source>
        <dbReference type="EMBL" id="KAJ8867868.1"/>
    </source>
</evidence>
<sequence>MRVKQGKYGAAMDCRGRGNRRSQSKTHRLVVSSSKIPTCRNPVYSPPIKANQVQYPVGSRLDFRKWESCRTMLSVDCFLGDLSFSPSLHSGDAPFSHRLPLICTLDLVPPITLGKEALPIPVLLKTVVTQINDYDTVAAGHCCATRSLQLRVV</sequence>
<proteinExistence type="predicted"/>
<reference evidence="1 2" key="1">
    <citation type="submission" date="2023-02" db="EMBL/GenBank/DDBJ databases">
        <title>LHISI_Scaffold_Assembly.</title>
        <authorList>
            <person name="Stuart O.P."/>
            <person name="Cleave R."/>
            <person name="Magrath M.J.L."/>
            <person name="Mikheyev A.S."/>
        </authorList>
    </citation>
    <scope>NUCLEOTIDE SEQUENCE [LARGE SCALE GENOMIC DNA]</scope>
    <source>
        <strain evidence="1">Daus_M_001</strain>
        <tissue evidence="1">Leg muscle</tissue>
    </source>
</reference>
<protein>
    <submittedName>
        <fullName evidence="1">Uncharacterized protein</fullName>
    </submittedName>
</protein>
<organism evidence="1 2">
    <name type="scientific">Dryococelus australis</name>
    <dbReference type="NCBI Taxonomy" id="614101"/>
    <lineage>
        <taxon>Eukaryota</taxon>
        <taxon>Metazoa</taxon>
        <taxon>Ecdysozoa</taxon>
        <taxon>Arthropoda</taxon>
        <taxon>Hexapoda</taxon>
        <taxon>Insecta</taxon>
        <taxon>Pterygota</taxon>
        <taxon>Neoptera</taxon>
        <taxon>Polyneoptera</taxon>
        <taxon>Phasmatodea</taxon>
        <taxon>Verophasmatodea</taxon>
        <taxon>Anareolatae</taxon>
        <taxon>Phasmatidae</taxon>
        <taxon>Eurycanthinae</taxon>
        <taxon>Dryococelus</taxon>
    </lineage>
</organism>
<accession>A0ABQ9G8V9</accession>
<gene>
    <name evidence="1" type="ORF">PR048_031673</name>
</gene>
<evidence type="ECO:0000313" key="2">
    <source>
        <dbReference type="Proteomes" id="UP001159363"/>
    </source>
</evidence>
<comment type="caution">
    <text evidence="1">The sequence shown here is derived from an EMBL/GenBank/DDBJ whole genome shotgun (WGS) entry which is preliminary data.</text>
</comment>
<keyword evidence="2" id="KW-1185">Reference proteome</keyword>